<evidence type="ECO:0000256" key="3">
    <source>
        <dbReference type="ARBA" id="ARBA00022475"/>
    </source>
</evidence>
<dbReference type="RefSeq" id="WP_101619946.1">
    <property type="nucleotide sequence ID" value="NZ_FXZD01000005.1"/>
</dbReference>
<keyword evidence="3" id="KW-1003">Cell membrane</keyword>
<dbReference type="PANTHER" id="PTHR11795">
    <property type="entry name" value="BRANCHED-CHAIN AMINO ACID TRANSPORT SYSTEM PERMEASE PROTEIN LIVH"/>
    <property type="match status" value="1"/>
</dbReference>
<dbReference type="PANTHER" id="PTHR11795:SF445">
    <property type="entry name" value="AMINO ACID ABC TRANSPORTER PERMEASE PROTEIN"/>
    <property type="match status" value="1"/>
</dbReference>
<feature type="transmembrane region" description="Helical" evidence="9">
    <location>
        <begin position="261"/>
        <end position="277"/>
    </location>
</feature>
<sequence>MQQLLDGVFLGSIYSLFAIGFTLVFGVLDRLNLAHAAVFTAAALIGIEIVERLDISIWLTIPIVLVVGAVLGLIIERVAFRPLEKHHDAHFGGLISSIALGSIFIALLQSRYGAGTQRFPAGSFPETQFKLFGATVSLLQFIILIVSVTLMVILAWVVTSSKLGRGMRTIAENPHAAAVLGMNVHRISSLTFAISSALGAVAGVLFALNVNSAQLGMGHAIELKGLAVIIVGGMGSLPGAMIGGLILGIAEVFAVNYIGSSWRDMVAFGLLFLILVLRPQGLFGKRKVREV</sequence>
<reference evidence="10 11" key="1">
    <citation type="submission" date="2017-03" db="EMBL/GenBank/DDBJ databases">
        <authorList>
            <person name="Afonso C.L."/>
            <person name="Miller P.J."/>
            <person name="Scott M.A."/>
            <person name="Spackman E."/>
            <person name="Goraichik I."/>
            <person name="Dimitrov K.M."/>
            <person name="Suarez D.L."/>
            <person name="Swayne D.E."/>
        </authorList>
    </citation>
    <scope>NUCLEOTIDE SEQUENCE [LARGE SCALE GENOMIC DNA]</scope>
    <source>
        <strain evidence="10 11">CNRZ 918</strain>
    </source>
</reference>
<keyword evidence="5" id="KW-0029">Amino-acid transport</keyword>
<dbReference type="InterPro" id="IPR052157">
    <property type="entry name" value="BCAA_transport_permease"/>
</dbReference>
<evidence type="ECO:0000256" key="4">
    <source>
        <dbReference type="ARBA" id="ARBA00022692"/>
    </source>
</evidence>
<feature type="transmembrane region" description="Helical" evidence="9">
    <location>
        <begin position="131"/>
        <end position="158"/>
    </location>
</feature>
<evidence type="ECO:0000256" key="8">
    <source>
        <dbReference type="ARBA" id="ARBA00037998"/>
    </source>
</evidence>
<feature type="transmembrane region" description="Helical" evidence="9">
    <location>
        <begin position="190"/>
        <end position="211"/>
    </location>
</feature>
<dbReference type="GO" id="GO:0005886">
    <property type="term" value="C:plasma membrane"/>
    <property type="evidence" value="ECO:0007669"/>
    <property type="project" value="UniProtKB-SubCell"/>
</dbReference>
<dbReference type="OrthoDB" id="9807115at2"/>
<evidence type="ECO:0000256" key="1">
    <source>
        <dbReference type="ARBA" id="ARBA00004651"/>
    </source>
</evidence>
<evidence type="ECO:0000313" key="10">
    <source>
        <dbReference type="EMBL" id="SMX90279.1"/>
    </source>
</evidence>
<evidence type="ECO:0000256" key="9">
    <source>
        <dbReference type="SAM" id="Phobius"/>
    </source>
</evidence>
<dbReference type="Proteomes" id="UP000234433">
    <property type="component" value="Unassembled WGS sequence"/>
</dbReference>
<proteinExistence type="inferred from homology"/>
<dbReference type="InterPro" id="IPR001851">
    <property type="entry name" value="ABC_transp_permease"/>
</dbReference>
<dbReference type="CDD" id="cd06582">
    <property type="entry name" value="TM_PBP1_LivH_like"/>
    <property type="match status" value="1"/>
</dbReference>
<keyword evidence="4 9" id="KW-0812">Transmembrane</keyword>
<feature type="transmembrane region" description="Helical" evidence="9">
    <location>
        <begin position="223"/>
        <end position="249"/>
    </location>
</feature>
<dbReference type="GO" id="GO:0022857">
    <property type="term" value="F:transmembrane transporter activity"/>
    <property type="evidence" value="ECO:0007669"/>
    <property type="project" value="InterPro"/>
</dbReference>
<dbReference type="GO" id="GO:0006865">
    <property type="term" value="P:amino acid transport"/>
    <property type="evidence" value="ECO:0007669"/>
    <property type="project" value="UniProtKB-KW"/>
</dbReference>
<comment type="similarity">
    <text evidence="8">Belongs to the binding-protein-dependent transport system permease family. LivHM subfamily.</text>
</comment>
<evidence type="ECO:0000313" key="11">
    <source>
        <dbReference type="Proteomes" id="UP000234433"/>
    </source>
</evidence>
<feature type="transmembrane region" description="Helical" evidence="9">
    <location>
        <begin position="57"/>
        <end position="79"/>
    </location>
</feature>
<feature type="transmembrane region" description="Helical" evidence="9">
    <location>
        <begin position="7"/>
        <end position="27"/>
    </location>
</feature>
<organism evidence="10 11">
    <name type="scientific">Brevibacterium antiquum CNRZ 918</name>
    <dbReference type="NCBI Taxonomy" id="1255637"/>
    <lineage>
        <taxon>Bacteria</taxon>
        <taxon>Bacillati</taxon>
        <taxon>Actinomycetota</taxon>
        <taxon>Actinomycetes</taxon>
        <taxon>Micrococcales</taxon>
        <taxon>Brevibacteriaceae</taxon>
        <taxon>Brevibacterium</taxon>
    </lineage>
</organism>
<keyword evidence="2" id="KW-0813">Transport</keyword>
<comment type="subcellular location">
    <subcellularLocation>
        <location evidence="1">Cell membrane</location>
        <topology evidence="1">Multi-pass membrane protein</topology>
    </subcellularLocation>
</comment>
<evidence type="ECO:0000256" key="6">
    <source>
        <dbReference type="ARBA" id="ARBA00022989"/>
    </source>
</evidence>
<gene>
    <name evidence="10" type="ORF">BANT918_01838</name>
</gene>
<evidence type="ECO:0000256" key="2">
    <source>
        <dbReference type="ARBA" id="ARBA00022448"/>
    </source>
</evidence>
<evidence type="ECO:0000256" key="5">
    <source>
        <dbReference type="ARBA" id="ARBA00022970"/>
    </source>
</evidence>
<protein>
    <submittedName>
        <fullName evidence="10">Branched-chain amino acid transport system permease protein</fullName>
    </submittedName>
</protein>
<keyword evidence="6 9" id="KW-1133">Transmembrane helix</keyword>
<feature type="transmembrane region" description="Helical" evidence="9">
    <location>
        <begin position="91"/>
        <end position="110"/>
    </location>
</feature>
<keyword evidence="7 9" id="KW-0472">Membrane</keyword>
<dbReference type="AlphaFoldDB" id="A0A2H1JS41"/>
<accession>A0A2H1JS41</accession>
<evidence type="ECO:0000256" key="7">
    <source>
        <dbReference type="ARBA" id="ARBA00023136"/>
    </source>
</evidence>
<name>A0A2H1JS41_9MICO</name>
<dbReference type="Pfam" id="PF02653">
    <property type="entry name" value="BPD_transp_2"/>
    <property type="match status" value="1"/>
</dbReference>
<feature type="transmembrane region" description="Helical" evidence="9">
    <location>
        <begin position="33"/>
        <end position="50"/>
    </location>
</feature>
<dbReference type="EMBL" id="FXZD01000005">
    <property type="protein sequence ID" value="SMX90279.1"/>
    <property type="molecule type" value="Genomic_DNA"/>
</dbReference>